<protein>
    <submittedName>
        <fullName evidence="1">Uncharacterized protein</fullName>
    </submittedName>
</protein>
<evidence type="ECO:0000313" key="2">
    <source>
        <dbReference type="Proteomes" id="UP000638462"/>
    </source>
</evidence>
<proteinExistence type="predicted"/>
<dbReference type="Proteomes" id="UP000638462">
    <property type="component" value="Unassembled WGS sequence"/>
</dbReference>
<accession>A0ABQ1T3K3</accession>
<gene>
    <name evidence="1" type="ORF">GCM10008027_00600</name>
</gene>
<evidence type="ECO:0000313" key="1">
    <source>
        <dbReference type="EMBL" id="GGE79814.1"/>
    </source>
</evidence>
<keyword evidence="2" id="KW-1185">Reference proteome</keyword>
<name>A0ABQ1T3K3_9GAMM</name>
<organism evidence="1 2">
    <name type="scientific">Pseudoalteromonas gelatinilytica</name>
    <dbReference type="NCBI Taxonomy" id="1703256"/>
    <lineage>
        <taxon>Bacteria</taxon>
        <taxon>Pseudomonadati</taxon>
        <taxon>Pseudomonadota</taxon>
        <taxon>Gammaproteobacteria</taxon>
        <taxon>Alteromonadales</taxon>
        <taxon>Pseudoalteromonadaceae</taxon>
        <taxon>Pseudoalteromonas</taxon>
    </lineage>
</organism>
<comment type="caution">
    <text evidence="1">The sequence shown here is derived from an EMBL/GenBank/DDBJ whole genome shotgun (WGS) entry which is preliminary data.</text>
</comment>
<dbReference type="RefSeq" id="WP_150114692.1">
    <property type="nucleotide sequence ID" value="NZ_BMIT01000001.1"/>
</dbReference>
<reference evidence="2" key="1">
    <citation type="journal article" date="2019" name="Int. J. Syst. Evol. Microbiol.">
        <title>The Global Catalogue of Microorganisms (GCM) 10K type strain sequencing project: providing services to taxonomists for standard genome sequencing and annotation.</title>
        <authorList>
            <consortium name="The Broad Institute Genomics Platform"/>
            <consortium name="The Broad Institute Genome Sequencing Center for Infectious Disease"/>
            <person name="Wu L."/>
            <person name="Ma J."/>
        </authorList>
    </citation>
    <scope>NUCLEOTIDE SEQUENCE [LARGE SCALE GENOMIC DNA]</scope>
    <source>
        <strain evidence="2">CGMCC 1.15394</strain>
    </source>
</reference>
<dbReference type="EMBL" id="BMIT01000001">
    <property type="protein sequence ID" value="GGE79814.1"/>
    <property type="molecule type" value="Genomic_DNA"/>
</dbReference>
<sequence length="237" mass="27232">MNNFEHIENKQQSNCPKPRFCAFYLIDGHVELSLSSRTLAAKHDIYLIVQALYDENGRWIISDEHDHYKIQKNMWDYLHDLPTIEEIPLRETISKLNNKIEDKYGLTIASSSEIQFLALRENDNLCVDPEYLATQKYRDTNLNNAAKGEGYVVTGYKTETQWVDSLNNTAERFTPGAVAVDARGNKWVATGYYPVNTKGLNWRLVYQVSDDVRYKDVELGIYDIDAITLVDVNGNVI</sequence>